<organism evidence="2 3">
    <name type="scientific">Lactococcus garvieae TRF1</name>
    <dbReference type="NCBI Taxonomy" id="1380772"/>
    <lineage>
        <taxon>Bacteria</taxon>
        <taxon>Bacillati</taxon>
        <taxon>Bacillota</taxon>
        <taxon>Bacilli</taxon>
        <taxon>Lactobacillales</taxon>
        <taxon>Streptococcaceae</taxon>
        <taxon>Lactococcus</taxon>
    </lineage>
</organism>
<evidence type="ECO:0000313" key="2">
    <source>
        <dbReference type="EMBL" id="ETD03794.1"/>
    </source>
</evidence>
<dbReference type="Proteomes" id="UP000018692">
    <property type="component" value="Unassembled WGS sequence"/>
</dbReference>
<reference evidence="2 3" key="1">
    <citation type="submission" date="2013-07" db="EMBL/GenBank/DDBJ databases">
        <title>Isolation of Lactococcus garvieae strain TRF1 from the fecal material of a timber rattlesnake.</title>
        <authorList>
            <person name="McLaughlin R.W."/>
            <person name="Cochran P.A."/>
            <person name="Dowd S.E."/>
        </authorList>
    </citation>
    <scope>NUCLEOTIDE SEQUENCE [LARGE SCALE GENOMIC DNA]</scope>
    <source>
        <strain evidence="2 3">TRF1</strain>
    </source>
</reference>
<accession>V8ALF8</accession>
<proteinExistence type="predicted"/>
<evidence type="ECO:0000313" key="3">
    <source>
        <dbReference type="Proteomes" id="UP000018692"/>
    </source>
</evidence>
<keyword evidence="1" id="KW-0812">Transmembrane</keyword>
<name>V8ALF8_9LACT</name>
<dbReference type="AlphaFoldDB" id="V8ALF8"/>
<dbReference type="EMBL" id="AVFE01000062">
    <property type="protein sequence ID" value="ETD03794.1"/>
    <property type="molecule type" value="Genomic_DNA"/>
</dbReference>
<gene>
    <name evidence="2" type="ORF">N568_0111430</name>
</gene>
<comment type="caution">
    <text evidence="2">The sequence shown here is derived from an EMBL/GenBank/DDBJ whole genome shotgun (WGS) entry which is preliminary data.</text>
</comment>
<keyword evidence="1" id="KW-1133">Transmembrane helix</keyword>
<protein>
    <submittedName>
        <fullName evidence="2">Uncharacterized protein</fullName>
    </submittedName>
</protein>
<evidence type="ECO:0000256" key="1">
    <source>
        <dbReference type="SAM" id="Phobius"/>
    </source>
</evidence>
<sequence>MLNFLVIMVSYAIDPGFIDYPGRIITGPQGRYFTPFLLLLGPVFTLIAKKITVKSGAALIHLLVVMSVFALLLNLGITSIKFYQLQLPADEWRSGIHHYIFK</sequence>
<feature type="transmembrane region" description="Helical" evidence="1">
    <location>
        <begin position="60"/>
        <end position="83"/>
    </location>
</feature>
<dbReference type="PATRIC" id="fig|1380772.3.peg.2183"/>
<keyword evidence="1" id="KW-0472">Membrane</keyword>